<evidence type="ECO:0000256" key="3">
    <source>
        <dbReference type="SAM" id="SignalP"/>
    </source>
</evidence>
<dbReference type="AlphaFoldDB" id="A0A1E1WXP6"/>
<dbReference type="InterPro" id="IPR029277">
    <property type="entry name" value="SVWC_dom"/>
</dbReference>
<keyword evidence="2" id="KW-0964">Secreted</keyword>
<feature type="domain" description="Single" evidence="4">
    <location>
        <begin position="42"/>
        <end position="109"/>
    </location>
</feature>
<comment type="subcellular location">
    <subcellularLocation>
        <location evidence="1">Secreted</location>
    </subcellularLocation>
</comment>
<proteinExistence type="evidence at transcript level"/>
<keyword evidence="3" id="KW-0732">Signal</keyword>
<feature type="non-terminal residue" evidence="5">
    <location>
        <position position="113"/>
    </location>
</feature>
<dbReference type="SMART" id="SM01318">
    <property type="entry name" value="SVWC"/>
    <property type="match status" value="1"/>
</dbReference>
<reference evidence="5" key="1">
    <citation type="journal article" date="2017" name="Front. Cell. Infect. Microbiol.">
        <title>The Distinct Transcriptional Response of the Midgut of Amblyomma sculptum and Amblyomma aureolatum Ticks to Rickettsia rickettsii Correlates to Their Differences in Susceptibility to Infection.</title>
        <authorList>
            <person name="Martins L.A."/>
            <person name="Galletti M.F.B.M."/>
            <person name="Ribeiro J.M."/>
            <person name="Fujita A."/>
            <person name="Costa F.B."/>
            <person name="Labruna M.B."/>
            <person name="Daffre S."/>
            <person name="Fogaca A.C."/>
        </authorList>
    </citation>
    <scope>NUCLEOTIDE SEQUENCE</scope>
</reference>
<sequence length="113" mass="12327">MVSFVEAVAVLLVGVTIANTSEGGTTYPTSVTMATNVYQNKCILSPNLQLPHKKPKNLKEICGKVTCDTKKKTVRLEVCSQLGNYDDSYKLSFLDGKPEFPFCCPMITMSKGA</sequence>
<name>A0A1E1WXP6_9ACAR</name>
<dbReference type="Pfam" id="PF15430">
    <property type="entry name" value="SVWC"/>
    <property type="match status" value="1"/>
</dbReference>
<evidence type="ECO:0000259" key="4">
    <source>
        <dbReference type="SMART" id="SM01318"/>
    </source>
</evidence>
<feature type="chain" id="PRO_5009115908" evidence="3">
    <location>
        <begin position="21"/>
        <end position="113"/>
    </location>
</feature>
<evidence type="ECO:0000313" key="5">
    <source>
        <dbReference type="EMBL" id="JAT91810.1"/>
    </source>
</evidence>
<dbReference type="EMBL" id="GFAC01007378">
    <property type="protein sequence ID" value="JAT91810.1"/>
    <property type="molecule type" value="mRNA"/>
</dbReference>
<organism evidence="5">
    <name type="scientific">Amblyomma aureolatum</name>
    <dbReference type="NCBI Taxonomy" id="187763"/>
    <lineage>
        <taxon>Eukaryota</taxon>
        <taxon>Metazoa</taxon>
        <taxon>Ecdysozoa</taxon>
        <taxon>Arthropoda</taxon>
        <taxon>Chelicerata</taxon>
        <taxon>Arachnida</taxon>
        <taxon>Acari</taxon>
        <taxon>Parasitiformes</taxon>
        <taxon>Ixodida</taxon>
        <taxon>Ixodoidea</taxon>
        <taxon>Ixodidae</taxon>
        <taxon>Amblyomminae</taxon>
        <taxon>Amblyomma</taxon>
    </lineage>
</organism>
<protein>
    <submittedName>
        <fullName evidence="5">Putative 8.9 kDa family member</fullName>
    </submittedName>
</protein>
<evidence type="ECO:0000256" key="2">
    <source>
        <dbReference type="ARBA" id="ARBA00022525"/>
    </source>
</evidence>
<dbReference type="GO" id="GO:0005576">
    <property type="term" value="C:extracellular region"/>
    <property type="evidence" value="ECO:0007669"/>
    <property type="project" value="UniProtKB-SubCell"/>
</dbReference>
<accession>A0A1E1WXP6</accession>
<feature type="signal peptide" evidence="3">
    <location>
        <begin position="1"/>
        <end position="20"/>
    </location>
</feature>
<evidence type="ECO:0000256" key="1">
    <source>
        <dbReference type="ARBA" id="ARBA00004613"/>
    </source>
</evidence>